<accession>A0AC34RTG6</accession>
<sequence length="116" mass="12574">MSNSSSSTESSISTDKTDLKTDVSVSKSTSMTNPTTKQKIFGSGEFWFHIRNTNLGINAVIDSLGPIQHVLPTASDTVNELIVELEKIKNIVTSLSFQAENSDSADEDFTSISTQK</sequence>
<name>A0AC34RTG6_9BILA</name>
<reference evidence="2" key="1">
    <citation type="submission" date="2022-11" db="UniProtKB">
        <authorList>
            <consortium name="WormBaseParasite"/>
        </authorList>
    </citation>
    <scope>IDENTIFICATION</scope>
</reference>
<evidence type="ECO:0000313" key="1">
    <source>
        <dbReference type="Proteomes" id="UP000887576"/>
    </source>
</evidence>
<evidence type="ECO:0000313" key="2">
    <source>
        <dbReference type="WBParaSite" id="JU765_v2.g9839.t1"/>
    </source>
</evidence>
<dbReference type="WBParaSite" id="JU765_v2.g9839.t1">
    <property type="protein sequence ID" value="JU765_v2.g9839.t1"/>
    <property type="gene ID" value="JU765_v2.g9839"/>
</dbReference>
<proteinExistence type="predicted"/>
<organism evidence="1 2">
    <name type="scientific">Panagrolaimus sp. JU765</name>
    <dbReference type="NCBI Taxonomy" id="591449"/>
    <lineage>
        <taxon>Eukaryota</taxon>
        <taxon>Metazoa</taxon>
        <taxon>Ecdysozoa</taxon>
        <taxon>Nematoda</taxon>
        <taxon>Chromadorea</taxon>
        <taxon>Rhabditida</taxon>
        <taxon>Tylenchina</taxon>
        <taxon>Panagrolaimomorpha</taxon>
        <taxon>Panagrolaimoidea</taxon>
        <taxon>Panagrolaimidae</taxon>
        <taxon>Panagrolaimus</taxon>
    </lineage>
</organism>
<protein>
    <submittedName>
        <fullName evidence="2">Uncharacterized protein</fullName>
    </submittedName>
</protein>
<dbReference type="Proteomes" id="UP000887576">
    <property type="component" value="Unplaced"/>
</dbReference>